<feature type="transmembrane region" description="Helical" evidence="6">
    <location>
        <begin position="126"/>
        <end position="150"/>
    </location>
</feature>
<feature type="transmembrane region" description="Helical" evidence="6">
    <location>
        <begin position="12"/>
        <end position="36"/>
    </location>
</feature>
<dbReference type="InterPro" id="IPR049326">
    <property type="entry name" value="Rhodopsin_dom_fungi"/>
</dbReference>
<evidence type="ECO:0000256" key="6">
    <source>
        <dbReference type="SAM" id="Phobius"/>
    </source>
</evidence>
<dbReference type="RefSeq" id="XP_030988980.1">
    <property type="nucleotide sequence ID" value="XM_031133527.1"/>
</dbReference>
<feature type="transmembrane region" description="Helical" evidence="6">
    <location>
        <begin position="170"/>
        <end position="192"/>
    </location>
</feature>
<evidence type="ECO:0000256" key="5">
    <source>
        <dbReference type="ARBA" id="ARBA00038359"/>
    </source>
</evidence>
<feature type="transmembrane region" description="Helical" evidence="6">
    <location>
        <begin position="48"/>
        <end position="69"/>
    </location>
</feature>
<comment type="subcellular location">
    <subcellularLocation>
        <location evidence="1">Membrane</location>
        <topology evidence="1">Multi-pass membrane protein</topology>
    </subcellularLocation>
</comment>
<sequence>MGQAGSENESQAWVTITVTTVATAVALTVACLRFFTRAVLIKQFGSDDWAALVAMIFGLACSILVAANIKNGLGRHSNILSPIEIEHYFKLFYMSIVFYNLTLTSVKLTFLLLYYRVFAVKKMRKVLIWTMIVVGCWCVSQLLVAIFTCSPIHRFWKPEVPGTCIPSQPFWYINAAGNLATDMVIFLMPIPMLSSLKLRRTQKLLLIGIFSLGFFTCTISVIRFQYLQLDDDVTYENVASSSWSVGEICSAIICACLPTLRPLLHRVAPGLSKFEDGSGQSSERYYWAHRGEKFGSRQTASYRRQSATAGSEDQLYRRDLEAGSCPHHRGHSRSGTTCGSVNDDMQLRMYRTNSSELLARPDPAAWPLPERREEQVQTPELLGLRSTVITQIGVGPSRAQNVPKHEIEVQRDLVQTESERRV</sequence>
<accession>A0A507AQW1</accession>
<evidence type="ECO:0000313" key="8">
    <source>
        <dbReference type="EMBL" id="TPX07269.1"/>
    </source>
</evidence>
<feature type="transmembrane region" description="Helical" evidence="6">
    <location>
        <begin position="244"/>
        <end position="264"/>
    </location>
</feature>
<feature type="transmembrane region" description="Helical" evidence="6">
    <location>
        <begin position="89"/>
        <end position="114"/>
    </location>
</feature>
<organism evidence="8 9">
    <name type="scientific">Thyridium curvatum</name>
    <dbReference type="NCBI Taxonomy" id="1093900"/>
    <lineage>
        <taxon>Eukaryota</taxon>
        <taxon>Fungi</taxon>
        <taxon>Dikarya</taxon>
        <taxon>Ascomycota</taxon>
        <taxon>Pezizomycotina</taxon>
        <taxon>Sordariomycetes</taxon>
        <taxon>Sordariomycetidae</taxon>
        <taxon>Thyridiales</taxon>
        <taxon>Thyridiaceae</taxon>
        <taxon>Thyridium</taxon>
    </lineage>
</organism>
<keyword evidence="2 6" id="KW-0812">Transmembrane</keyword>
<dbReference type="PANTHER" id="PTHR33048">
    <property type="entry name" value="PTH11-LIKE INTEGRAL MEMBRANE PROTEIN (AFU_ORTHOLOGUE AFUA_5G11245)"/>
    <property type="match status" value="1"/>
</dbReference>
<name>A0A507AQW1_9PEZI</name>
<dbReference type="GeneID" id="41978310"/>
<dbReference type="EMBL" id="SKBQ01000092">
    <property type="protein sequence ID" value="TPX07269.1"/>
    <property type="molecule type" value="Genomic_DNA"/>
</dbReference>
<evidence type="ECO:0000313" key="9">
    <source>
        <dbReference type="Proteomes" id="UP000319257"/>
    </source>
</evidence>
<dbReference type="OrthoDB" id="3648173at2759"/>
<evidence type="ECO:0000256" key="1">
    <source>
        <dbReference type="ARBA" id="ARBA00004141"/>
    </source>
</evidence>
<feature type="transmembrane region" description="Helical" evidence="6">
    <location>
        <begin position="204"/>
        <end position="224"/>
    </location>
</feature>
<dbReference type="GO" id="GO:0016020">
    <property type="term" value="C:membrane"/>
    <property type="evidence" value="ECO:0007669"/>
    <property type="project" value="UniProtKB-SubCell"/>
</dbReference>
<protein>
    <recommendedName>
        <fullName evidence="7">Rhodopsin domain-containing protein</fullName>
    </recommendedName>
</protein>
<dbReference type="STRING" id="1093900.A0A507AQW1"/>
<reference evidence="8 9" key="1">
    <citation type="submission" date="2019-06" db="EMBL/GenBank/DDBJ databases">
        <title>Draft genome sequence of the filamentous fungus Phialemoniopsis curvata isolated from diesel fuel.</title>
        <authorList>
            <person name="Varaljay V.A."/>
            <person name="Lyon W.J."/>
            <person name="Crouch A.L."/>
            <person name="Drake C.E."/>
            <person name="Hollomon J.M."/>
            <person name="Nadeau L.J."/>
            <person name="Nunn H.S."/>
            <person name="Stevenson B.S."/>
            <person name="Bojanowski C.L."/>
            <person name="Crookes-Goodson W.J."/>
        </authorList>
    </citation>
    <scope>NUCLEOTIDE SEQUENCE [LARGE SCALE GENOMIC DNA]</scope>
    <source>
        <strain evidence="8 9">D216</strain>
    </source>
</reference>
<evidence type="ECO:0000256" key="3">
    <source>
        <dbReference type="ARBA" id="ARBA00022989"/>
    </source>
</evidence>
<dbReference type="PANTHER" id="PTHR33048:SF47">
    <property type="entry name" value="INTEGRAL MEMBRANE PROTEIN-RELATED"/>
    <property type="match status" value="1"/>
</dbReference>
<keyword evidence="9" id="KW-1185">Reference proteome</keyword>
<comment type="similarity">
    <text evidence="5">Belongs to the SAT4 family.</text>
</comment>
<evidence type="ECO:0000259" key="7">
    <source>
        <dbReference type="Pfam" id="PF20684"/>
    </source>
</evidence>
<dbReference type="Proteomes" id="UP000319257">
    <property type="component" value="Unassembled WGS sequence"/>
</dbReference>
<keyword evidence="3 6" id="KW-1133">Transmembrane helix</keyword>
<gene>
    <name evidence="8" type="ORF">E0L32_010863</name>
</gene>
<dbReference type="InParanoid" id="A0A507AQW1"/>
<dbReference type="InterPro" id="IPR052337">
    <property type="entry name" value="SAT4-like"/>
</dbReference>
<evidence type="ECO:0000256" key="4">
    <source>
        <dbReference type="ARBA" id="ARBA00023136"/>
    </source>
</evidence>
<dbReference type="AlphaFoldDB" id="A0A507AQW1"/>
<proteinExistence type="inferred from homology"/>
<comment type="caution">
    <text evidence="8">The sequence shown here is derived from an EMBL/GenBank/DDBJ whole genome shotgun (WGS) entry which is preliminary data.</text>
</comment>
<dbReference type="Pfam" id="PF20684">
    <property type="entry name" value="Fung_rhodopsin"/>
    <property type="match status" value="1"/>
</dbReference>
<evidence type="ECO:0000256" key="2">
    <source>
        <dbReference type="ARBA" id="ARBA00022692"/>
    </source>
</evidence>
<keyword evidence="4 6" id="KW-0472">Membrane</keyword>
<feature type="domain" description="Rhodopsin" evidence="7">
    <location>
        <begin position="32"/>
        <end position="266"/>
    </location>
</feature>